<evidence type="ECO:0000313" key="2">
    <source>
        <dbReference type="Proteomes" id="UP000835052"/>
    </source>
</evidence>
<accession>A0A8S1GVE8</accession>
<organism evidence="1 2">
    <name type="scientific">Caenorhabditis auriculariae</name>
    <dbReference type="NCBI Taxonomy" id="2777116"/>
    <lineage>
        <taxon>Eukaryota</taxon>
        <taxon>Metazoa</taxon>
        <taxon>Ecdysozoa</taxon>
        <taxon>Nematoda</taxon>
        <taxon>Chromadorea</taxon>
        <taxon>Rhabditida</taxon>
        <taxon>Rhabditina</taxon>
        <taxon>Rhabditomorpha</taxon>
        <taxon>Rhabditoidea</taxon>
        <taxon>Rhabditidae</taxon>
        <taxon>Peloderinae</taxon>
        <taxon>Caenorhabditis</taxon>
    </lineage>
</organism>
<proteinExistence type="predicted"/>
<comment type="caution">
    <text evidence="1">The sequence shown here is derived from an EMBL/GenBank/DDBJ whole genome shotgun (WGS) entry which is preliminary data.</text>
</comment>
<dbReference type="AlphaFoldDB" id="A0A8S1GVE8"/>
<name>A0A8S1GVE8_9PELO</name>
<evidence type="ECO:0000313" key="1">
    <source>
        <dbReference type="EMBL" id="CAD6187011.1"/>
    </source>
</evidence>
<dbReference type="Proteomes" id="UP000835052">
    <property type="component" value="Unassembled WGS sequence"/>
</dbReference>
<dbReference type="EMBL" id="CAJGYM010000005">
    <property type="protein sequence ID" value="CAD6187011.1"/>
    <property type="molecule type" value="Genomic_DNA"/>
</dbReference>
<protein>
    <submittedName>
        <fullName evidence="1">Uncharacterized protein</fullName>
    </submittedName>
</protein>
<sequence>MGNKSYVPLERPIATVRNVYKRAVGKPFRGCKNGGSVGPVLGLSLDYSSTYRMIGPGSGIIRLTSSRMSMKSKTCRSSKP</sequence>
<gene>
    <name evidence="1" type="ORF">CAUJ_LOCUS2930</name>
</gene>
<reference evidence="1" key="1">
    <citation type="submission" date="2020-10" db="EMBL/GenBank/DDBJ databases">
        <authorList>
            <person name="Kikuchi T."/>
        </authorList>
    </citation>
    <scope>NUCLEOTIDE SEQUENCE</scope>
    <source>
        <strain evidence="1">NKZ352</strain>
    </source>
</reference>
<keyword evidence="2" id="KW-1185">Reference proteome</keyword>